<dbReference type="GO" id="GO:0016020">
    <property type="term" value="C:membrane"/>
    <property type="evidence" value="ECO:0007669"/>
    <property type="project" value="UniProtKB-SubCell"/>
</dbReference>
<sequence length="224" mass="25335">MRCSITPILFGIFLQWLIFLPLSQAMSNGFTTIVEAGKVNCFYENIEVNRTLEMEYQVVEGGGELDITFQMISPSGALLVDDQKKTDDLHTVQADEKGVYAFCFDNSFSTLAEKTVFADLGLEHYDVDNWLSELDEDSSIEGQQLQVDSLRTTLENIKMLLEKAQGYQTYLTKKNLKSHFLVTRSGSRVFWWSLIQSITLVGVAICQVLIVKNFFGTNNTGQRI</sequence>
<evidence type="ECO:0000313" key="12">
    <source>
        <dbReference type="EMBL" id="PFX33539.1"/>
    </source>
</evidence>
<evidence type="ECO:0000256" key="8">
    <source>
        <dbReference type="RuleBase" id="RU003827"/>
    </source>
</evidence>
<evidence type="ECO:0000256" key="2">
    <source>
        <dbReference type="ARBA" id="ARBA00007104"/>
    </source>
</evidence>
<dbReference type="InterPro" id="IPR015720">
    <property type="entry name" value="Emp24-like"/>
</dbReference>
<dbReference type="PANTHER" id="PTHR22811">
    <property type="entry name" value="TRANSMEMBRANE EMP24 DOMAIN-CONTAINING PROTEIN"/>
    <property type="match status" value="1"/>
</dbReference>
<keyword evidence="5 9" id="KW-1133">Transmembrane helix</keyword>
<feature type="chain" id="PRO_5013310224" evidence="10">
    <location>
        <begin position="26"/>
        <end position="224"/>
    </location>
</feature>
<keyword evidence="13" id="KW-1185">Reference proteome</keyword>
<dbReference type="InterPro" id="IPR036598">
    <property type="entry name" value="GOLD_dom_sf"/>
</dbReference>
<proteinExistence type="inferred from homology"/>
<keyword evidence="6 9" id="KW-0472">Membrane</keyword>
<dbReference type="Proteomes" id="UP000225706">
    <property type="component" value="Unassembled WGS sequence"/>
</dbReference>
<evidence type="ECO:0000256" key="7">
    <source>
        <dbReference type="ARBA" id="ARBA00037847"/>
    </source>
</evidence>
<comment type="similarity">
    <text evidence="2 8">Belongs to the EMP24/GP25L family.</text>
</comment>
<evidence type="ECO:0000256" key="6">
    <source>
        <dbReference type="ARBA" id="ARBA00023136"/>
    </source>
</evidence>
<dbReference type="AlphaFoldDB" id="A0A2B4SWI2"/>
<evidence type="ECO:0000256" key="1">
    <source>
        <dbReference type="ARBA" id="ARBA00004479"/>
    </source>
</evidence>
<reference evidence="13" key="1">
    <citation type="journal article" date="2017" name="bioRxiv">
        <title>Comparative analysis of the genomes of Stylophora pistillata and Acropora digitifera provides evidence for extensive differences between species of corals.</title>
        <authorList>
            <person name="Voolstra C.R."/>
            <person name="Li Y."/>
            <person name="Liew Y.J."/>
            <person name="Baumgarten S."/>
            <person name="Zoccola D."/>
            <person name="Flot J.-F."/>
            <person name="Tambutte S."/>
            <person name="Allemand D."/>
            <person name="Aranda M."/>
        </authorList>
    </citation>
    <scope>NUCLEOTIDE SEQUENCE [LARGE SCALE GENOMIC DNA]</scope>
</reference>
<keyword evidence="3 8" id="KW-0812">Transmembrane</keyword>
<evidence type="ECO:0000256" key="9">
    <source>
        <dbReference type="SAM" id="Phobius"/>
    </source>
</evidence>
<dbReference type="PROSITE" id="PS50866">
    <property type="entry name" value="GOLD"/>
    <property type="match status" value="1"/>
</dbReference>
<feature type="domain" description="GOLD" evidence="11">
    <location>
        <begin position="39"/>
        <end position="122"/>
    </location>
</feature>
<evidence type="ECO:0000259" key="11">
    <source>
        <dbReference type="PROSITE" id="PS50866"/>
    </source>
</evidence>
<accession>A0A2B4SWI2</accession>
<evidence type="ECO:0000256" key="4">
    <source>
        <dbReference type="ARBA" id="ARBA00022729"/>
    </source>
</evidence>
<dbReference type="SUPFAM" id="SSF101576">
    <property type="entry name" value="Supernatant protein factor (SPF), C-terminal domain"/>
    <property type="match status" value="1"/>
</dbReference>
<evidence type="ECO:0000256" key="3">
    <source>
        <dbReference type="ARBA" id="ARBA00022692"/>
    </source>
</evidence>
<name>A0A2B4SWI2_STYPI</name>
<keyword evidence="4 10" id="KW-0732">Signal</keyword>
<comment type="subcellular location">
    <subcellularLocation>
        <location evidence="7">Endomembrane system</location>
        <topology evidence="7">Single-pass membrane protein</topology>
    </subcellularLocation>
    <subcellularLocation>
        <location evidence="1 8">Membrane</location>
        <topology evidence="1 8">Single-pass type I membrane protein</topology>
    </subcellularLocation>
</comment>
<dbReference type="STRING" id="50429.A0A2B4SWI2"/>
<dbReference type="GO" id="GO:0012505">
    <property type="term" value="C:endomembrane system"/>
    <property type="evidence" value="ECO:0007669"/>
    <property type="project" value="UniProtKB-SubCell"/>
</dbReference>
<evidence type="ECO:0000313" key="13">
    <source>
        <dbReference type="Proteomes" id="UP000225706"/>
    </source>
</evidence>
<dbReference type="Pfam" id="PF01105">
    <property type="entry name" value="EMP24_GP25L"/>
    <property type="match status" value="1"/>
</dbReference>
<dbReference type="Gene3D" id="2.60.120.680">
    <property type="entry name" value="GOLD domain"/>
    <property type="match status" value="1"/>
</dbReference>
<evidence type="ECO:0000256" key="10">
    <source>
        <dbReference type="SAM" id="SignalP"/>
    </source>
</evidence>
<dbReference type="OrthoDB" id="5976732at2759"/>
<feature type="signal peptide" evidence="10">
    <location>
        <begin position="1"/>
        <end position="25"/>
    </location>
</feature>
<dbReference type="InterPro" id="IPR009038">
    <property type="entry name" value="GOLD_dom"/>
</dbReference>
<organism evidence="12 13">
    <name type="scientific">Stylophora pistillata</name>
    <name type="common">Smooth cauliflower coral</name>
    <dbReference type="NCBI Taxonomy" id="50429"/>
    <lineage>
        <taxon>Eukaryota</taxon>
        <taxon>Metazoa</taxon>
        <taxon>Cnidaria</taxon>
        <taxon>Anthozoa</taxon>
        <taxon>Hexacorallia</taxon>
        <taxon>Scleractinia</taxon>
        <taxon>Astrocoeniina</taxon>
        <taxon>Pocilloporidae</taxon>
        <taxon>Stylophora</taxon>
    </lineage>
</organism>
<protein>
    <submittedName>
        <fullName evidence="12">Transmembrane emp24 domain-containing protein 1</fullName>
    </submittedName>
</protein>
<dbReference type="EMBL" id="LSMT01000011">
    <property type="protein sequence ID" value="PFX33539.1"/>
    <property type="molecule type" value="Genomic_DNA"/>
</dbReference>
<dbReference type="SMART" id="SM01190">
    <property type="entry name" value="EMP24_GP25L"/>
    <property type="match status" value="1"/>
</dbReference>
<feature type="transmembrane region" description="Helical" evidence="9">
    <location>
        <begin position="189"/>
        <end position="215"/>
    </location>
</feature>
<evidence type="ECO:0000256" key="5">
    <source>
        <dbReference type="ARBA" id="ARBA00022989"/>
    </source>
</evidence>
<gene>
    <name evidence="12" type="primary">tmed1</name>
    <name evidence="12" type="ORF">AWC38_SpisGene1592</name>
</gene>
<comment type="caution">
    <text evidence="12">The sequence shown here is derived from an EMBL/GenBank/DDBJ whole genome shotgun (WGS) entry which is preliminary data.</text>
</comment>